<dbReference type="GeneID" id="18816100"/>
<dbReference type="EMBL" id="GL945428">
    <property type="protein sequence ID" value="EGO30914.1"/>
    <property type="molecule type" value="Genomic_DNA"/>
</dbReference>
<dbReference type="AlphaFoldDB" id="F8NFU4"/>
<feature type="compositionally biased region" description="Basic and acidic residues" evidence="1">
    <location>
        <begin position="107"/>
        <end position="142"/>
    </location>
</feature>
<gene>
    <name evidence="2" type="ORF">SERLADRAFT_444484</name>
</gene>
<dbReference type="RefSeq" id="XP_007312798.1">
    <property type="nucleotide sequence ID" value="XM_007312736.1"/>
</dbReference>
<name>F8NFU4_SERL9</name>
<proteinExistence type="predicted"/>
<feature type="region of interest" description="Disordered" evidence="1">
    <location>
        <begin position="56"/>
        <end position="142"/>
    </location>
</feature>
<evidence type="ECO:0008006" key="3">
    <source>
        <dbReference type="Google" id="ProtNLM"/>
    </source>
</evidence>
<sequence>MSNLPLPNGWIQEYDSTHNHPFWVDTTTDPPRAIWVHPYEDEQFLSENPEIKKKVTGRFKRTVDTDTDEPPPYEQVRRHSYSGDVSSSVPKRRDSVSPEIPSVENVNNEHKRGVFGRLKDKAIGTKEEREAERKRKAEERAQLEEQYRQARIQNLQARQTSRANYGQYDGYGYPGRMGGYGPPMGSPYGYDGYSRSAFGGRGMGMGGSGMGMRGGMGGGMAMPLLGGLAGGLLLGDLLDGGFGGGGFGGGGFDGGMGGGGFF</sequence>
<accession>F8NFU4</accession>
<evidence type="ECO:0000313" key="2">
    <source>
        <dbReference type="EMBL" id="EGO30914.1"/>
    </source>
</evidence>
<dbReference type="Proteomes" id="UP000008064">
    <property type="component" value="Unassembled WGS sequence"/>
</dbReference>
<dbReference type="KEGG" id="sla:SERLADRAFT_444484"/>
<evidence type="ECO:0000256" key="1">
    <source>
        <dbReference type="SAM" id="MobiDB-lite"/>
    </source>
</evidence>
<reference evidence="2" key="1">
    <citation type="submission" date="2011-04" db="EMBL/GenBank/DDBJ databases">
        <title>Evolution of plant cell wall degrading machinery underlies the functional diversity of forest fungi.</title>
        <authorList>
            <consortium name="US DOE Joint Genome Institute (JGI-PGF)"/>
            <person name="Eastwood D.C."/>
            <person name="Floudas D."/>
            <person name="Binder M."/>
            <person name="Majcherczyk A."/>
            <person name="Schneider P."/>
            <person name="Aerts A."/>
            <person name="Asiegbu F.O."/>
            <person name="Baker S.E."/>
            <person name="Barry K."/>
            <person name="Bendiksby M."/>
            <person name="Blumentritt M."/>
            <person name="Coutinho P.M."/>
            <person name="Cullen D."/>
            <person name="Cullen D."/>
            <person name="Gathman A."/>
            <person name="Goodell B."/>
            <person name="Henrissat B."/>
            <person name="Ihrmark K."/>
            <person name="Kauserud H."/>
            <person name="Kohler A."/>
            <person name="LaButti K."/>
            <person name="Lapidus A."/>
            <person name="Lavin J.L."/>
            <person name="Lee Y.-H."/>
            <person name="Lindquist E."/>
            <person name="Lilly W."/>
            <person name="Lucas S."/>
            <person name="Morin E."/>
            <person name="Murat C."/>
            <person name="Oguiza J.A."/>
            <person name="Park J."/>
            <person name="Pisabarro A.G."/>
            <person name="Riley R."/>
            <person name="Rosling A."/>
            <person name="Salamov A."/>
            <person name="Schmidt O."/>
            <person name="Schmutz J."/>
            <person name="Skrede I."/>
            <person name="Stenlid J."/>
            <person name="Wiebenga A."/>
            <person name="Xie X."/>
            <person name="Kues U."/>
            <person name="Hibbett D.S."/>
            <person name="Hoffmeister D."/>
            <person name="Hogberg N."/>
            <person name="Martin F."/>
            <person name="Grigoriev I.V."/>
            <person name="Watkinson S.C."/>
        </authorList>
    </citation>
    <scope>NUCLEOTIDE SEQUENCE</scope>
    <source>
        <strain evidence="2">S7.9</strain>
    </source>
</reference>
<dbReference type="HOGENOM" id="CLU_049761_1_0_1"/>
<organism>
    <name type="scientific">Serpula lacrymans var. lacrymans (strain S7.9)</name>
    <name type="common">Dry rot fungus</name>
    <dbReference type="NCBI Taxonomy" id="578457"/>
    <lineage>
        <taxon>Eukaryota</taxon>
        <taxon>Fungi</taxon>
        <taxon>Dikarya</taxon>
        <taxon>Basidiomycota</taxon>
        <taxon>Agaricomycotina</taxon>
        <taxon>Agaricomycetes</taxon>
        <taxon>Agaricomycetidae</taxon>
        <taxon>Boletales</taxon>
        <taxon>Coniophorineae</taxon>
        <taxon>Serpulaceae</taxon>
        <taxon>Serpula</taxon>
    </lineage>
</organism>
<dbReference type="Gene3D" id="2.20.70.10">
    <property type="match status" value="1"/>
</dbReference>
<protein>
    <recommendedName>
        <fullName evidence="3">WW domain-containing protein</fullName>
    </recommendedName>
</protein>
<dbReference type="OrthoDB" id="2367685at2759"/>